<organism evidence="2">
    <name type="scientific">marine sediment metagenome</name>
    <dbReference type="NCBI Taxonomy" id="412755"/>
    <lineage>
        <taxon>unclassified sequences</taxon>
        <taxon>metagenomes</taxon>
        <taxon>ecological metagenomes</taxon>
    </lineage>
</organism>
<dbReference type="Gene3D" id="2.30.130.30">
    <property type="entry name" value="Hypothetical protein"/>
    <property type="match status" value="1"/>
</dbReference>
<dbReference type="InterPro" id="IPR007374">
    <property type="entry name" value="ASCH_domain"/>
</dbReference>
<evidence type="ECO:0000259" key="1">
    <source>
        <dbReference type="SMART" id="SM01022"/>
    </source>
</evidence>
<gene>
    <name evidence="2" type="ORF">LCGC14_0443520</name>
</gene>
<evidence type="ECO:0000313" key="2">
    <source>
        <dbReference type="EMBL" id="KKN69176.1"/>
    </source>
</evidence>
<reference evidence="2" key="1">
    <citation type="journal article" date="2015" name="Nature">
        <title>Complex archaea that bridge the gap between prokaryotes and eukaryotes.</title>
        <authorList>
            <person name="Spang A."/>
            <person name="Saw J.H."/>
            <person name="Jorgensen S.L."/>
            <person name="Zaremba-Niedzwiedzka K."/>
            <person name="Martijn J."/>
            <person name="Lind A.E."/>
            <person name="van Eijk R."/>
            <person name="Schleper C."/>
            <person name="Guy L."/>
            <person name="Ettema T.J."/>
        </authorList>
    </citation>
    <scope>NUCLEOTIDE SEQUENCE</scope>
</reference>
<dbReference type="Pfam" id="PF04266">
    <property type="entry name" value="ASCH"/>
    <property type="match status" value="1"/>
</dbReference>
<dbReference type="InterPro" id="IPR015947">
    <property type="entry name" value="PUA-like_sf"/>
</dbReference>
<dbReference type="SMART" id="SM01022">
    <property type="entry name" value="ASCH"/>
    <property type="match status" value="1"/>
</dbReference>
<dbReference type="AlphaFoldDB" id="A0A0F9V6K8"/>
<accession>A0A0F9V6K8</accession>
<name>A0A0F9V6K8_9ZZZZ</name>
<proteinExistence type="predicted"/>
<dbReference type="EMBL" id="LAZR01000431">
    <property type="protein sequence ID" value="KKN69176.1"/>
    <property type="molecule type" value="Genomic_DNA"/>
</dbReference>
<feature type="domain" description="ASCH" evidence="1">
    <location>
        <begin position="1"/>
        <end position="105"/>
    </location>
</feature>
<comment type="caution">
    <text evidence="2">The sequence shown here is derived from an EMBL/GenBank/DDBJ whole genome shotgun (WGS) entry which is preliminary data.</text>
</comment>
<dbReference type="SUPFAM" id="SSF88697">
    <property type="entry name" value="PUA domain-like"/>
    <property type="match status" value="1"/>
</dbReference>
<sequence>MIFRAPLLDLVLAGKKTQTRRIVHLDPCRYLVGRDYAVQPGRGKKAVARIRVLAVRKEAVGAITAADARAEGFDTPQDFRDYWNELYGWYKAERLVWVIDFELER</sequence>
<protein>
    <recommendedName>
        <fullName evidence="1">ASCH domain-containing protein</fullName>
    </recommendedName>
</protein>